<feature type="transmembrane region" description="Helical" evidence="1">
    <location>
        <begin position="6"/>
        <end position="32"/>
    </location>
</feature>
<dbReference type="WBParaSite" id="Hba_21499">
    <property type="protein sequence ID" value="Hba_21499"/>
    <property type="gene ID" value="Hba_21499"/>
</dbReference>
<keyword evidence="1" id="KW-0472">Membrane</keyword>
<feature type="transmembrane region" description="Helical" evidence="1">
    <location>
        <begin position="44"/>
        <end position="71"/>
    </location>
</feature>
<proteinExistence type="predicted"/>
<name>A0A1I7XUR9_HETBA</name>
<dbReference type="PANTHER" id="PTHR22718:SF11">
    <property type="entry name" value="7TM GPCR SERPENTINE RECEPTOR CLASS X (SRX) DOMAIN-CONTAINING PROTEIN"/>
    <property type="match status" value="1"/>
</dbReference>
<evidence type="ECO:0000313" key="3">
    <source>
        <dbReference type="WBParaSite" id="Hba_21499"/>
    </source>
</evidence>
<dbReference type="PANTHER" id="PTHR22718">
    <property type="entry name" value="SERPENTINE RECEPTOR, CLASS X"/>
    <property type="match status" value="1"/>
</dbReference>
<feature type="transmembrane region" description="Helical" evidence="1">
    <location>
        <begin position="83"/>
        <end position="102"/>
    </location>
</feature>
<keyword evidence="1" id="KW-1133">Transmembrane helix</keyword>
<evidence type="ECO:0000256" key="1">
    <source>
        <dbReference type="SAM" id="Phobius"/>
    </source>
</evidence>
<dbReference type="AlphaFoldDB" id="A0A1I7XUR9"/>
<protein>
    <submittedName>
        <fullName evidence="3">7TM_GPCR_Srx domain-containing protein</fullName>
    </submittedName>
</protein>
<dbReference type="SUPFAM" id="SSF81321">
    <property type="entry name" value="Family A G protein-coupled receptor-like"/>
    <property type="match status" value="1"/>
</dbReference>
<organism evidence="2 3">
    <name type="scientific">Heterorhabditis bacteriophora</name>
    <name type="common">Entomopathogenic nematode worm</name>
    <dbReference type="NCBI Taxonomy" id="37862"/>
    <lineage>
        <taxon>Eukaryota</taxon>
        <taxon>Metazoa</taxon>
        <taxon>Ecdysozoa</taxon>
        <taxon>Nematoda</taxon>
        <taxon>Chromadorea</taxon>
        <taxon>Rhabditida</taxon>
        <taxon>Rhabditina</taxon>
        <taxon>Rhabditomorpha</taxon>
        <taxon>Strongyloidea</taxon>
        <taxon>Heterorhabditidae</taxon>
        <taxon>Heterorhabditis</taxon>
    </lineage>
</organism>
<dbReference type="Proteomes" id="UP000095283">
    <property type="component" value="Unplaced"/>
</dbReference>
<accession>A0A1I7XUR9</accession>
<sequence>MPSITRIIIGLIINIEMWFMLFLNLIVLTCIIRGRLYNNKENPVYLISAFNLAGQTCQLLLHVFYVGPAIISGSWIFQDQNSVGVTIIATCFLGLWYLASLIQIMMATNRITPDPTVFSYSYLVFPNQTTNPSMYYVDLPLDISTSVICIISYVMVGIEAPEAYTVTTMVFMLDCGINSIIYITMNKEIRREINKQVGGRLFTASTGLLSNIIKTNSINPHSQLTA</sequence>
<keyword evidence="1" id="KW-0812">Transmembrane</keyword>
<feature type="transmembrane region" description="Helical" evidence="1">
    <location>
        <begin position="164"/>
        <end position="185"/>
    </location>
</feature>
<reference evidence="3" key="1">
    <citation type="submission" date="2016-11" db="UniProtKB">
        <authorList>
            <consortium name="WormBaseParasite"/>
        </authorList>
    </citation>
    <scope>IDENTIFICATION</scope>
</reference>
<keyword evidence="2" id="KW-1185">Reference proteome</keyword>
<evidence type="ECO:0000313" key="2">
    <source>
        <dbReference type="Proteomes" id="UP000095283"/>
    </source>
</evidence>